<evidence type="ECO:0000256" key="1">
    <source>
        <dbReference type="SAM" id="MobiDB-lite"/>
    </source>
</evidence>
<dbReference type="PANTHER" id="PTHR30199:SF0">
    <property type="entry name" value="INNER MEMBRANE PROTEIN YDCO"/>
    <property type="match status" value="1"/>
</dbReference>
<sequence>MTTSETEAASAGGPAGPKPDPQRGPSPVSDLVRAGTVGLIAAFVGFSSSFAIVLEGLTRVGASRAEAASGLMALSVSMGACAIFLSLRLKMPISVAWSTPGAALLAGAASVDGGFGAAVGAFLVAAALIVITGLWKPLGRWVSAIPKPLANAMLAGILLPLCLAPAKAVQEKPALGLAIVVAWAIVGTFKKLYAVPAAVVVAVVLITATTHISAADLGPLWPKPVLVTPDFTAAAVIGIALPLYVVTMASQNIPGIAVLNVNGYEPEPGPLFGWTGAFGLASAPFGGHAVNLAAITAALCADENAGPDPRKRYRAAAIGGGTYILLGLGAGAAVAFVGAAPPTLIEAVAGLALLGALGNSLVGAVTDPDDREAAVVTLVVTVSGVQFFGVSGAFWGLLAGGALYAVKRRLPTK</sequence>
<evidence type="ECO:0000256" key="2">
    <source>
        <dbReference type="SAM" id="Phobius"/>
    </source>
</evidence>
<dbReference type="Pfam" id="PF03594">
    <property type="entry name" value="BenE"/>
    <property type="match status" value="1"/>
</dbReference>
<evidence type="ECO:0000313" key="3">
    <source>
        <dbReference type="EMBL" id="WTU39648.1"/>
    </source>
</evidence>
<proteinExistence type="predicted"/>
<accession>A0AAU2GUZ3</accession>
<organism evidence="3">
    <name type="scientific">Streptomyces sp. NBC_00060</name>
    <dbReference type="NCBI Taxonomy" id="2975636"/>
    <lineage>
        <taxon>Bacteria</taxon>
        <taxon>Bacillati</taxon>
        <taxon>Actinomycetota</taxon>
        <taxon>Actinomycetes</taxon>
        <taxon>Kitasatosporales</taxon>
        <taxon>Streptomycetaceae</taxon>
        <taxon>Streptomyces</taxon>
    </lineage>
</organism>
<dbReference type="InterPro" id="IPR004711">
    <property type="entry name" value="Benzoate_Transporter"/>
</dbReference>
<feature type="transmembrane region" description="Helical" evidence="2">
    <location>
        <begin position="234"/>
        <end position="259"/>
    </location>
</feature>
<feature type="transmembrane region" description="Helical" evidence="2">
    <location>
        <begin position="115"/>
        <end position="136"/>
    </location>
</feature>
<dbReference type="PANTHER" id="PTHR30199">
    <property type="entry name" value="MFS FAMILY TRANSPORTER, PREDICTED SUBSTRATE BENZOATE"/>
    <property type="match status" value="1"/>
</dbReference>
<gene>
    <name evidence="3" type="ORF">OHV25_08710</name>
</gene>
<feature type="transmembrane region" description="Helical" evidence="2">
    <location>
        <begin position="344"/>
        <end position="365"/>
    </location>
</feature>
<keyword evidence="2" id="KW-1133">Transmembrane helix</keyword>
<keyword evidence="2" id="KW-0472">Membrane</keyword>
<feature type="region of interest" description="Disordered" evidence="1">
    <location>
        <begin position="1"/>
        <end position="28"/>
    </location>
</feature>
<dbReference type="AlphaFoldDB" id="A0AAU2GUZ3"/>
<dbReference type="NCBIfam" id="TIGR00843">
    <property type="entry name" value="benE"/>
    <property type="match status" value="1"/>
</dbReference>
<feature type="transmembrane region" description="Helical" evidence="2">
    <location>
        <begin position="315"/>
        <end position="337"/>
    </location>
</feature>
<dbReference type="GO" id="GO:0042925">
    <property type="term" value="F:benzoate transmembrane transporter activity"/>
    <property type="evidence" value="ECO:0007669"/>
    <property type="project" value="InterPro"/>
</dbReference>
<feature type="transmembrane region" description="Helical" evidence="2">
    <location>
        <begin position="31"/>
        <end position="54"/>
    </location>
</feature>
<reference evidence="3" key="1">
    <citation type="submission" date="2022-10" db="EMBL/GenBank/DDBJ databases">
        <title>The complete genomes of actinobacterial strains from the NBC collection.</title>
        <authorList>
            <person name="Joergensen T.S."/>
            <person name="Alvarez Arevalo M."/>
            <person name="Sterndorff E.B."/>
            <person name="Faurdal D."/>
            <person name="Vuksanovic O."/>
            <person name="Mourched A.-S."/>
            <person name="Charusanti P."/>
            <person name="Shaw S."/>
            <person name="Blin K."/>
            <person name="Weber T."/>
        </authorList>
    </citation>
    <scope>NUCLEOTIDE SEQUENCE</scope>
    <source>
        <strain evidence="3">NBC_00060</strain>
    </source>
</reference>
<dbReference type="GO" id="GO:0005886">
    <property type="term" value="C:plasma membrane"/>
    <property type="evidence" value="ECO:0007669"/>
    <property type="project" value="TreeGrafter"/>
</dbReference>
<name>A0AAU2GUZ3_9ACTN</name>
<feature type="transmembrane region" description="Helical" evidence="2">
    <location>
        <begin position="66"/>
        <end position="87"/>
    </location>
</feature>
<feature type="transmembrane region" description="Helical" evidence="2">
    <location>
        <begin position="194"/>
        <end position="214"/>
    </location>
</feature>
<keyword evidence="2" id="KW-0812">Transmembrane</keyword>
<dbReference type="EMBL" id="CP108253">
    <property type="protein sequence ID" value="WTU39648.1"/>
    <property type="molecule type" value="Genomic_DNA"/>
</dbReference>
<protein>
    <submittedName>
        <fullName evidence="3">Benzoate/H(+) symporter BenE family transporter</fullName>
    </submittedName>
</protein>